<dbReference type="Proteomes" id="UP000015502">
    <property type="component" value="Chromosome"/>
</dbReference>
<evidence type="ECO:0000313" key="3">
    <source>
        <dbReference type="EMBL" id="EHR78903.1"/>
    </source>
</evidence>
<protein>
    <submittedName>
        <fullName evidence="3">Uncharacterized protein</fullName>
    </submittedName>
</protein>
<dbReference type="PaxDb" id="523849-OCC_07204"/>
<feature type="transmembrane region" description="Helical" evidence="2">
    <location>
        <begin position="6"/>
        <end position="28"/>
    </location>
</feature>
<organism evidence="3 4">
    <name type="scientific">Thermococcus litoralis (strain ATCC 51850 / DSM 5473 / JCM 8560 / NS-C)</name>
    <dbReference type="NCBI Taxonomy" id="523849"/>
    <lineage>
        <taxon>Archaea</taxon>
        <taxon>Methanobacteriati</taxon>
        <taxon>Methanobacteriota</taxon>
        <taxon>Thermococci</taxon>
        <taxon>Thermococcales</taxon>
        <taxon>Thermococcaceae</taxon>
        <taxon>Thermococcus</taxon>
    </lineage>
</organism>
<accession>H3ZMB8</accession>
<dbReference type="STRING" id="523849.OCC_07204"/>
<sequence>MEGKKALILAMVPFIFFILLGSIFLGVYSREAFLAREQLLAMDELEKFGDSDVSGGGHCHVVHVYVTVTRREEAVRLINVLTKLNISVRSDRIDQRYVNMYGNLRLGDIKRFERMCRENGWVVSYFNNSKACLEKVLELQKENEIILEHINDLNPESQEILLNVLESNKRKIEEIEKNMNNVADLNIYVDTSLPYTPVEFHGLSVLLAVFGLISAGVYLMWRFFLEV</sequence>
<keyword evidence="1" id="KW-0175">Coiled coil</keyword>
<evidence type="ECO:0000256" key="2">
    <source>
        <dbReference type="SAM" id="Phobius"/>
    </source>
</evidence>
<name>H3ZMB8_THELN</name>
<reference evidence="3 4" key="1">
    <citation type="journal article" date="2012" name="J. Bacteriol.">
        <title>Genome sequence of the model hyperthermophilic archaeon Thermococcus litoralis NS-C.</title>
        <authorList>
            <person name="Gardner A.F."/>
            <person name="Kumar S."/>
            <person name="Perler F.B."/>
        </authorList>
    </citation>
    <scope>NUCLEOTIDE SEQUENCE [LARGE SCALE GENOMIC DNA]</scope>
    <source>
        <strain evidence="4">ATCC 51850 / DSM 5473 / JCM 8560 / NS-C</strain>
    </source>
</reference>
<proteinExistence type="predicted"/>
<dbReference type="KEGG" id="tlt:OCC_07204"/>
<gene>
    <name evidence="3" type="ORF">OCC_07204</name>
</gene>
<keyword evidence="2" id="KW-0472">Membrane</keyword>
<evidence type="ECO:0000313" key="4">
    <source>
        <dbReference type="Proteomes" id="UP000015502"/>
    </source>
</evidence>
<keyword evidence="2" id="KW-0812">Transmembrane</keyword>
<dbReference type="HOGENOM" id="CLU_1217640_0_0_2"/>
<keyword evidence="4" id="KW-1185">Reference proteome</keyword>
<dbReference type="GeneID" id="16550678"/>
<evidence type="ECO:0000256" key="1">
    <source>
        <dbReference type="SAM" id="Coils"/>
    </source>
</evidence>
<feature type="coiled-coil region" evidence="1">
    <location>
        <begin position="158"/>
        <end position="185"/>
    </location>
</feature>
<dbReference type="RefSeq" id="WP_004067833.1">
    <property type="nucleotide sequence ID" value="NC_022084.1"/>
</dbReference>
<dbReference type="AlphaFoldDB" id="H3ZMB8"/>
<dbReference type="OrthoDB" id="99645at2157"/>
<feature type="transmembrane region" description="Helical" evidence="2">
    <location>
        <begin position="200"/>
        <end position="221"/>
    </location>
</feature>
<keyword evidence="2" id="KW-1133">Transmembrane helix</keyword>
<dbReference type="EMBL" id="CP006670">
    <property type="protein sequence ID" value="EHR78903.1"/>
    <property type="molecule type" value="Genomic_DNA"/>
</dbReference>